<protein>
    <submittedName>
        <fullName evidence="12">DNA polymerase III subunit beta</fullName>
    </submittedName>
</protein>
<organism evidence="12 13">
    <name type="scientific">Candidatus Doudnabacteria bacterium RIFCSPHIGHO2_01_52_17</name>
    <dbReference type="NCBI Taxonomy" id="1817820"/>
    <lineage>
        <taxon>Bacteria</taxon>
        <taxon>Candidatus Doudnaibacteriota</taxon>
    </lineage>
</organism>
<dbReference type="Gene3D" id="3.10.150.10">
    <property type="entry name" value="DNA Polymerase III, subunit A, domain 2"/>
    <property type="match status" value="1"/>
</dbReference>
<dbReference type="Pfam" id="PF02767">
    <property type="entry name" value="DNA_pol3_beta_2"/>
    <property type="match status" value="1"/>
</dbReference>
<dbReference type="SUPFAM" id="SSF55979">
    <property type="entry name" value="DNA clamp"/>
    <property type="match status" value="3"/>
</dbReference>
<evidence type="ECO:0000256" key="8">
    <source>
        <dbReference type="ARBA" id="ARBA00023125"/>
    </source>
</evidence>
<dbReference type="InterPro" id="IPR022635">
    <property type="entry name" value="DNA_polIII_beta_C"/>
</dbReference>
<keyword evidence="4" id="KW-0808">Transferase</keyword>
<dbReference type="GO" id="GO:0003887">
    <property type="term" value="F:DNA-directed DNA polymerase activity"/>
    <property type="evidence" value="ECO:0007669"/>
    <property type="project" value="UniProtKB-KW"/>
</dbReference>
<comment type="subcellular location">
    <subcellularLocation>
        <location evidence="1">Cytoplasm</location>
    </subcellularLocation>
</comment>
<evidence type="ECO:0000259" key="10">
    <source>
        <dbReference type="Pfam" id="PF02767"/>
    </source>
</evidence>
<dbReference type="GO" id="GO:0005737">
    <property type="term" value="C:cytoplasm"/>
    <property type="evidence" value="ECO:0007669"/>
    <property type="project" value="UniProtKB-SubCell"/>
</dbReference>
<dbReference type="PANTHER" id="PTHR30478">
    <property type="entry name" value="DNA POLYMERASE III SUBUNIT BETA"/>
    <property type="match status" value="1"/>
</dbReference>
<evidence type="ECO:0000313" key="13">
    <source>
        <dbReference type="Proteomes" id="UP000176547"/>
    </source>
</evidence>
<dbReference type="InterPro" id="IPR001001">
    <property type="entry name" value="DNA_polIII_beta"/>
</dbReference>
<feature type="domain" description="DNA polymerase III beta sliding clamp C-terminal" evidence="11">
    <location>
        <begin position="192"/>
        <end position="311"/>
    </location>
</feature>
<evidence type="ECO:0000256" key="3">
    <source>
        <dbReference type="ARBA" id="ARBA00022490"/>
    </source>
</evidence>
<evidence type="ECO:0000256" key="4">
    <source>
        <dbReference type="ARBA" id="ARBA00022679"/>
    </source>
</evidence>
<dbReference type="GO" id="GO:0009360">
    <property type="term" value="C:DNA polymerase III complex"/>
    <property type="evidence" value="ECO:0007669"/>
    <property type="project" value="InterPro"/>
</dbReference>
<dbReference type="InterPro" id="IPR022637">
    <property type="entry name" value="DNA_polIII_beta_cen"/>
</dbReference>
<accession>A0A1F5NDL4</accession>
<keyword evidence="7" id="KW-0239">DNA-directed DNA polymerase</keyword>
<evidence type="ECO:0000259" key="11">
    <source>
        <dbReference type="Pfam" id="PF02768"/>
    </source>
</evidence>
<evidence type="ECO:0000256" key="5">
    <source>
        <dbReference type="ARBA" id="ARBA00022695"/>
    </source>
</evidence>
<comment type="caution">
    <text evidence="12">The sequence shown here is derived from an EMBL/GenBank/DDBJ whole genome shotgun (WGS) entry which is preliminary data.</text>
</comment>
<keyword evidence="8" id="KW-0238">DNA-binding</keyword>
<dbReference type="SMART" id="SM00480">
    <property type="entry name" value="POL3Bc"/>
    <property type="match status" value="1"/>
</dbReference>
<evidence type="ECO:0000256" key="1">
    <source>
        <dbReference type="ARBA" id="ARBA00004496"/>
    </source>
</evidence>
<dbReference type="Pfam" id="PF00712">
    <property type="entry name" value="DNA_pol3_beta"/>
    <property type="match status" value="1"/>
</dbReference>
<evidence type="ECO:0000256" key="7">
    <source>
        <dbReference type="ARBA" id="ARBA00022932"/>
    </source>
</evidence>
<dbReference type="GO" id="GO:0003677">
    <property type="term" value="F:DNA binding"/>
    <property type="evidence" value="ECO:0007669"/>
    <property type="project" value="UniProtKB-KW"/>
</dbReference>
<feature type="domain" description="DNA polymerase III beta sliding clamp N-terminal" evidence="9">
    <location>
        <begin position="10"/>
        <end position="68"/>
    </location>
</feature>
<evidence type="ECO:0000313" key="12">
    <source>
        <dbReference type="EMBL" id="OGE75632.1"/>
    </source>
</evidence>
<proteinExistence type="inferred from homology"/>
<keyword evidence="5" id="KW-0548">Nucleotidyltransferase</keyword>
<reference evidence="12 13" key="1">
    <citation type="journal article" date="2016" name="Nat. Commun.">
        <title>Thousands of microbial genomes shed light on interconnected biogeochemical processes in an aquifer system.</title>
        <authorList>
            <person name="Anantharaman K."/>
            <person name="Brown C.T."/>
            <person name="Hug L.A."/>
            <person name="Sharon I."/>
            <person name="Castelle C.J."/>
            <person name="Probst A.J."/>
            <person name="Thomas B.C."/>
            <person name="Singh A."/>
            <person name="Wilkins M.J."/>
            <person name="Karaoz U."/>
            <person name="Brodie E.L."/>
            <person name="Williams K.H."/>
            <person name="Hubbard S.S."/>
            <person name="Banfield J.F."/>
        </authorList>
    </citation>
    <scope>NUCLEOTIDE SEQUENCE [LARGE SCALE GENOMIC DNA]</scope>
</reference>
<name>A0A1F5NDL4_9BACT</name>
<feature type="domain" description="DNA polymerase III beta sliding clamp central" evidence="10">
    <location>
        <begin position="78"/>
        <end position="190"/>
    </location>
</feature>
<dbReference type="AlphaFoldDB" id="A0A1F5NDL4"/>
<dbReference type="GO" id="GO:0006271">
    <property type="term" value="P:DNA strand elongation involved in DNA replication"/>
    <property type="evidence" value="ECO:0007669"/>
    <property type="project" value="TreeGrafter"/>
</dbReference>
<sequence>MAVNTWVAGKVEEEGEITIPAKLVSEYIHNLAAEKVTLKTEKLTLKIEGENTETHIKGLPAEEFPLIPDTGEEVFGKLDGEVLKKAISEVVFAAAYSEAQPEISGVLFRFSGNNLELAATDRYRLAESRVNMEQAAPEEKQIIVPARAVSEIGRILGQGVVEIFLREGQACFKNQETEIITRLIDGQYPDYKQIIPTSFSSQAEFDRVALSQAIKAASLFAADNNNIELEFLPGKELVVAAASAQVGDSRIRVAGDVGGTKNKIIFNYRYLLDCLNILPDEKVVLKVISETAPVAIAPAKRQDFLYIVMPIKV</sequence>
<dbReference type="PANTHER" id="PTHR30478:SF0">
    <property type="entry name" value="BETA SLIDING CLAMP"/>
    <property type="match status" value="1"/>
</dbReference>
<dbReference type="CDD" id="cd00140">
    <property type="entry name" value="beta_clamp"/>
    <property type="match status" value="1"/>
</dbReference>
<dbReference type="Pfam" id="PF02768">
    <property type="entry name" value="DNA_pol3_beta_3"/>
    <property type="match status" value="1"/>
</dbReference>
<dbReference type="Proteomes" id="UP000176547">
    <property type="component" value="Unassembled WGS sequence"/>
</dbReference>
<dbReference type="GO" id="GO:0008408">
    <property type="term" value="F:3'-5' exonuclease activity"/>
    <property type="evidence" value="ECO:0007669"/>
    <property type="project" value="InterPro"/>
</dbReference>
<dbReference type="NCBIfam" id="TIGR00663">
    <property type="entry name" value="dnan"/>
    <property type="match status" value="1"/>
</dbReference>
<keyword evidence="3" id="KW-0963">Cytoplasm</keyword>
<dbReference type="InterPro" id="IPR022634">
    <property type="entry name" value="DNA_polIII_beta_N"/>
</dbReference>
<gene>
    <name evidence="12" type="ORF">A3K06_00565</name>
</gene>
<comment type="similarity">
    <text evidence="2">Belongs to the beta sliding clamp family.</text>
</comment>
<evidence type="ECO:0000259" key="9">
    <source>
        <dbReference type="Pfam" id="PF00712"/>
    </source>
</evidence>
<evidence type="ECO:0000256" key="2">
    <source>
        <dbReference type="ARBA" id="ARBA00010752"/>
    </source>
</evidence>
<evidence type="ECO:0000256" key="6">
    <source>
        <dbReference type="ARBA" id="ARBA00022705"/>
    </source>
</evidence>
<dbReference type="Gene3D" id="3.70.10.10">
    <property type="match status" value="1"/>
</dbReference>
<dbReference type="InterPro" id="IPR046938">
    <property type="entry name" value="DNA_clamp_sf"/>
</dbReference>
<dbReference type="EMBL" id="MFEG01000027">
    <property type="protein sequence ID" value="OGE75632.1"/>
    <property type="molecule type" value="Genomic_DNA"/>
</dbReference>
<keyword evidence="6" id="KW-0235">DNA replication</keyword>